<evidence type="ECO:0000313" key="2">
    <source>
        <dbReference type="EMBL" id="KAF9580949.1"/>
    </source>
</evidence>
<accession>A0A9P6FT16</accession>
<keyword evidence="3" id="KW-1185">Reference proteome</keyword>
<organism evidence="2 3">
    <name type="scientific">Lunasporangiospora selenospora</name>
    <dbReference type="NCBI Taxonomy" id="979761"/>
    <lineage>
        <taxon>Eukaryota</taxon>
        <taxon>Fungi</taxon>
        <taxon>Fungi incertae sedis</taxon>
        <taxon>Mucoromycota</taxon>
        <taxon>Mortierellomycotina</taxon>
        <taxon>Mortierellomycetes</taxon>
        <taxon>Mortierellales</taxon>
        <taxon>Mortierellaceae</taxon>
        <taxon>Lunasporangiospora</taxon>
    </lineage>
</organism>
<evidence type="ECO:0008006" key="4">
    <source>
        <dbReference type="Google" id="ProtNLM"/>
    </source>
</evidence>
<dbReference type="Proteomes" id="UP000780801">
    <property type="component" value="Unassembled WGS sequence"/>
</dbReference>
<reference evidence="2" key="1">
    <citation type="journal article" date="2020" name="Fungal Divers.">
        <title>Resolving the Mortierellaceae phylogeny through synthesis of multi-gene phylogenetics and phylogenomics.</title>
        <authorList>
            <person name="Vandepol N."/>
            <person name="Liber J."/>
            <person name="Desiro A."/>
            <person name="Na H."/>
            <person name="Kennedy M."/>
            <person name="Barry K."/>
            <person name="Grigoriev I.V."/>
            <person name="Miller A.N."/>
            <person name="O'Donnell K."/>
            <person name="Stajich J.E."/>
            <person name="Bonito G."/>
        </authorList>
    </citation>
    <scope>NUCLEOTIDE SEQUENCE</scope>
    <source>
        <strain evidence="2">KOD1015</strain>
    </source>
</reference>
<evidence type="ECO:0000256" key="1">
    <source>
        <dbReference type="SAM" id="SignalP"/>
    </source>
</evidence>
<dbReference type="EMBL" id="JAABOA010001756">
    <property type="protein sequence ID" value="KAF9580949.1"/>
    <property type="molecule type" value="Genomic_DNA"/>
</dbReference>
<dbReference type="AlphaFoldDB" id="A0A9P6FT16"/>
<keyword evidence="1" id="KW-0732">Signal</keyword>
<sequence length="143" mass="15715">MHMSTSNNSWSLKSCLKVVAVFAVLSHAAIADACSSSTLKASWDYNYDEICTGTGCRAKYQMDVTYTLNIRDRYNKGFSSSFRSKTSANNLSKVCSGDGVFCVQFNNINDVDFYYANTSKKYRGPSSNSGSATSGSAEYWDCL</sequence>
<name>A0A9P6FT16_9FUNG</name>
<dbReference type="OrthoDB" id="2372280at2759"/>
<proteinExistence type="predicted"/>
<protein>
    <recommendedName>
        <fullName evidence="4">Peptidase inhibitor family I36</fullName>
    </recommendedName>
</protein>
<feature type="signal peptide" evidence="1">
    <location>
        <begin position="1"/>
        <end position="31"/>
    </location>
</feature>
<evidence type="ECO:0000313" key="3">
    <source>
        <dbReference type="Proteomes" id="UP000780801"/>
    </source>
</evidence>
<comment type="caution">
    <text evidence="2">The sequence shown here is derived from an EMBL/GenBank/DDBJ whole genome shotgun (WGS) entry which is preliminary data.</text>
</comment>
<gene>
    <name evidence="2" type="ORF">BGW38_002209</name>
</gene>
<feature type="chain" id="PRO_5040370831" description="Peptidase inhibitor family I36" evidence="1">
    <location>
        <begin position="32"/>
        <end position="143"/>
    </location>
</feature>